<sequence length="267" mass="31343">MKYKINEFSKMTAIPKSTLRYYDREGLLIPSLRDQENGYRYYDEADFTLANQLTLLRNSDFSILEIKEVLNGIEEEGDLAYYLLEKKAFILEEIQEKERLMKKIDQMITVGEIDACEQKYRIEPHTKSAQRVITRRCTCPFDEMGPEVDHLYQAAKEAVVGELFTSQRELLDEKIQYEIALPVRQFIESKQVKNEIFPEMTGIRTLHYGDYQEIGQAYKVLIDHVEQHRLETDFSFINTFIKGSGKKFKGNQAKYVTEIFLPIKSFI</sequence>
<dbReference type="InterPro" id="IPR000551">
    <property type="entry name" value="MerR-type_HTH_dom"/>
</dbReference>
<dbReference type="PANTHER" id="PTHR30204:SF69">
    <property type="entry name" value="MERR-FAMILY TRANSCRIPTIONAL REGULATOR"/>
    <property type="match status" value="1"/>
</dbReference>
<comment type="caution">
    <text evidence="6">The sequence shown here is derived from an EMBL/GenBank/DDBJ whole genome shotgun (WGS) entry which is preliminary data.</text>
</comment>
<evidence type="ECO:0000256" key="1">
    <source>
        <dbReference type="ARBA" id="ARBA00022491"/>
    </source>
</evidence>
<organism evidence="6 7">
    <name type="scientific">Enterococcus ureilyticus</name>
    <dbReference type="NCBI Taxonomy" id="1131292"/>
    <lineage>
        <taxon>Bacteria</taxon>
        <taxon>Bacillati</taxon>
        <taxon>Bacillota</taxon>
        <taxon>Bacilli</taxon>
        <taxon>Lactobacillales</taxon>
        <taxon>Enterococcaceae</taxon>
        <taxon>Enterococcus</taxon>
    </lineage>
</organism>
<dbReference type="Proteomes" id="UP000094469">
    <property type="component" value="Unassembled WGS sequence"/>
</dbReference>
<dbReference type="RefSeq" id="WP_069640310.1">
    <property type="nucleotide sequence ID" value="NZ_JAFBEZ010000018.1"/>
</dbReference>
<evidence type="ECO:0000313" key="7">
    <source>
        <dbReference type="Proteomes" id="UP000094469"/>
    </source>
</evidence>
<keyword evidence="1" id="KW-0678">Repressor</keyword>
<dbReference type="InterPro" id="IPR011256">
    <property type="entry name" value="Reg_factor_effector_dom_sf"/>
</dbReference>
<proteinExistence type="predicted"/>
<accession>A0A1E5HB78</accession>
<evidence type="ECO:0000256" key="3">
    <source>
        <dbReference type="ARBA" id="ARBA00023125"/>
    </source>
</evidence>
<dbReference type="SMART" id="SM00871">
    <property type="entry name" value="AraC_E_bind"/>
    <property type="match status" value="1"/>
</dbReference>
<dbReference type="AlphaFoldDB" id="A0A1E5HB78"/>
<dbReference type="SMART" id="SM00422">
    <property type="entry name" value="HTH_MERR"/>
    <property type="match status" value="1"/>
</dbReference>
<keyword evidence="4" id="KW-0804">Transcription</keyword>
<dbReference type="PROSITE" id="PS50937">
    <property type="entry name" value="HTH_MERR_2"/>
    <property type="match status" value="1"/>
</dbReference>
<feature type="domain" description="HTH merR-type" evidence="5">
    <location>
        <begin position="2"/>
        <end position="72"/>
    </location>
</feature>
<keyword evidence="2" id="KW-0805">Transcription regulation</keyword>
<dbReference type="PANTHER" id="PTHR30204">
    <property type="entry name" value="REDOX-CYCLING DRUG-SENSING TRANSCRIPTIONAL ACTIVATOR SOXR"/>
    <property type="match status" value="1"/>
</dbReference>
<dbReference type="InterPro" id="IPR009061">
    <property type="entry name" value="DNA-bd_dom_put_sf"/>
</dbReference>
<protein>
    <recommendedName>
        <fullName evidence="5">HTH merR-type domain-containing protein</fullName>
    </recommendedName>
</protein>
<evidence type="ECO:0000313" key="6">
    <source>
        <dbReference type="EMBL" id="OEG22201.1"/>
    </source>
</evidence>
<keyword evidence="3" id="KW-0238">DNA-binding</keyword>
<dbReference type="SUPFAM" id="SSF46955">
    <property type="entry name" value="Putative DNA-binding domain"/>
    <property type="match status" value="1"/>
</dbReference>
<dbReference type="Pfam" id="PF13411">
    <property type="entry name" value="MerR_1"/>
    <property type="match status" value="1"/>
</dbReference>
<dbReference type="GO" id="GO:0003677">
    <property type="term" value="F:DNA binding"/>
    <property type="evidence" value="ECO:0007669"/>
    <property type="project" value="UniProtKB-KW"/>
</dbReference>
<evidence type="ECO:0000256" key="4">
    <source>
        <dbReference type="ARBA" id="ARBA00023163"/>
    </source>
</evidence>
<dbReference type="Gene3D" id="3.20.80.10">
    <property type="entry name" value="Regulatory factor, effector binding domain"/>
    <property type="match status" value="1"/>
</dbReference>
<dbReference type="SUPFAM" id="SSF55136">
    <property type="entry name" value="Probable bacterial effector-binding domain"/>
    <property type="match status" value="1"/>
</dbReference>
<dbReference type="OrthoDB" id="9773308at2"/>
<reference evidence="7" key="1">
    <citation type="submission" date="2016-09" db="EMBL/GenBank/DDBJ databases">
        <authorList>
            <person name="Gulvik C.A."/>
        </authorList>
    </citation>
    <scope>NUCLEOTIDE SEQUENCE [LARGE SCALE GENOMIC DNA]</scope>
    <source>
        <strain evidence="7">LMG 26676</strain>
    </source>
</reference>
<gene>
    <name evidence="6" type="ORF">BCR24_03470</name>
</gene>
<dbReference type="GO" id="GO:0003700">
    <property type="term" value="F:DNA-binding transcription factor activity"/>
    <property type="evidence" value="ECO:0007669"/>
    <property type="project" value="InterPro"/>
</dbReference>
<dbReference type="STRING" id="1131292.BCR24_03470"/>
<name>A0A1E5HB78_9ENTE</name>
<dbReference type="Gene3D" id="1.10.1660.10">
    <property type="match status" value="1"/>
</dbReference>
<evidence type="ECO:0000259" key="5">
    <source>
        <dbReference type="PROSITE" id="PS50937"/>
    </source>
</evidence>
<evidence type="ECO:0000256" key="2">
    <source>
        <dbReference type="ARBA" id="ARBA00023015"/>
    </source>
</evidence>
<dbReference type="EMBL" id="MIKC01000023">
    <property type="protein sequence ID" value="OEG22201.1"/>
    <property type="molecule type" value="Genomic_DNA"/>
</dbReference>
<dbReference type="InterPro" id="IPR010499">
    <property type="entry name" value="AraC_E-bd"/>
</dbReference>
<dbReference type="InterPro" id="IPR047057">
    <property type="entry name" value="MerR_fam"/>
</dbReference>
<keyword evidence="7" id="KW-1185">Reference proteome</keyword>